<evidence type="ECO:0000256" key="7">
    <source>
        <dbReference type="HAMAP-Rule" id="MF_01471"/>
    </source>
</evidence>
<keyword evidence="3 7" id="KW-0255">Endonuclease</keyword>
<keyword evidence="2 7" id="KW-0479">Metal-binding</keyword>
<accession>A0A1F6D983</accession>
<keyword evidence="5 7" id="KW-0460">Magnesium</keyword>
<evidence type="ECO:0000259" key="9">
    <source>
        <dbReference type="Pfam" id="PF20803"/>
    </source>
</evidence>
<dbReference type="InterPro" id="IPR021127">
    <property type="entry name" value="CRISPR_associated_Cas2"/>
</dbReference>
<comment type="similarity">
    <text evidence="7">Belongs to the CRISPR-associated endoribonuclease Cas2 protein family.</text>
</comment>
<feature type="binding site" evidence="7">
    <location>
        <position position="118"/>
    </location>
    <ligand>
        <name>Mg(2+)</name>
        <dbReference type="ChEBI" id="CHEBI:18420"/>
        <note>catalytic</note>
    </ligand>
</feature>
<evidence type="ECO:0000256" key="5">
    <source>
        <dbReference type="ARBA" id="ARBA00022842"/>
    </source>
</evidence>
<keyword evidence="8" id="KW-0472">Membrane</keyword>
<evidence type="ECO:0000256" key="3">
    <source>
        <dbReference type="ARBA" id="ARBA00022759"/>
    </source>
</evidence>
<keyword evidence="8" id="KW-0812">Transmembrane</keyword>
<evidence type="ECO:0000256" key="4">
    <source>
        <dbReference type="ARBA" id="ARBA00022801"/>
    </source>
</evidence>
<dbReference type="AlphaFoldDB" id="A0A1F6D983"/>
<dbReference type="InterPro" id="IPR048846">
    <property type="entry name" value="PaaX-like_central"/>
</dbReference>
<comment type="caution">
    <text evidence="10">The sequence shown here is derived from an EMBL/GenBank/DDBJ whole genome shotgun (WGS) entry which is preliminary data.</text>
</comment>
<name>A0A1F6D983_9BACT</name>
<evidence type="ECO:0000313" key="10">
    <source>
        <dbReference type="EMBL" id="OGG57877.1"/>
    </source>
</evidence>
<feature type="transmembrane region" description="Helical" evidence="8">
    <location>
        <begin position="20"/>
        <end position="41"/>
    </location>
</feature>
<evidence type="ECO:0000256" key="1">
    <source>
        <dbReference type="ARBA" id="ARBA00022722"/>
    </source>
</evidence>
<dbReference type="GO" id="GO:0016787">
    <property type="term" value="F:hydrolase activity"/>
    <property type="evidence" value="ECO:0007669"/>
    <property type="project" value="UniProtKB-KW"/>
</dbReference>
<evidence type="ECO:0000256" key="2">
    <source>
        <dbReference type="ARBA" id="ARBA00022723"/>
    </source>
</evidence>
<dbReference type="GO" id="GO:0046872">
    <property type="term" value="F:metal ion binding"/>
    <property type="evidence" value="ECO:0007669"/>
    <property type="project" value="UniProtKB-UniRule"/>
</dbReference>
<protein>
    <recommendedName>
        <fullName evidence="7">CRISPR-associated endoribonuclease Cas2</fullName>
        <ecNumber evidence="7">3.1.-.-</ecNumber>
    </recommendedName>
</protein>
<dbReference type="Pfam" id="PF20803">
    <property type="entry name" value="PaaX_M"/>
    <property type="match status" value="1"/>
</dbReference>
<dbReference type="GO" id="GO:0043571">
    <property type="term" value="P:maintenance of CRISPR repeat elements"/>
    <property type="evidence" value="ECO:0007669"/>
    <property type="project" value="UniProtKB-UniRule"/>
</dbReference>
<evidence type="ECO:0000256" key="6">
    <source>
        <dbReference type="ARBA" id="ARBA00023118"/>
    </source>
</evidence>
<dbReference type="Gene3D" id="3.30.70.2650">
    <property type="match status" value="1"/>
</dbReference>
<evidence type="ECO:0000313" key="11">
    <source>
        <dbReference type="Proteomes" id="UP000177958"/>
    </source>
</evidence>
<organism evidence="10 11">
    <name type="scientific">Candidatus Kaiserbacteria bacterium RIFCSPHIGHO2_01_FULL_55_17</name>
    <dbReference type="NCBI Taxonomy" id="1798484"/>
    <lineage>
        <taxon>Bacteria</taxon>
        <taxon>Candidatus Kaiseribacteriota</taxon>
    </lineage>
</organism>
<dbReference type="SUPFAM" id="SSF143430">
    <property type="entry name" value="TTP0101/SSO1404-like"/>
    <property type="match status" value="1"/>
</dbReference>
<keyword evidence="1 7" id="KW-0540">Nuclease</keyword>
<feature type="domain" description="Transcriptional repressor PaaX-like central Cas2-like" evidence="9">
    <location>
        <begin position="107"/>
        <end position="176"/>
    </location>
</feature>
<gene>
    <name evidence="7" type="primary">cas2</name>
    <name evidence="10" type="ORF">A2853_03010</name>
</gene>
<dbReference type="HAMAP" id="MF_01471">
    <property type="entry name" value="Cas2"/>
    <property type="match status" value="1"/>
</dbReference>
<reference evidence="10 11" key="1">
    <citation type="journal article" date="2016" name="Nat. Commun.">
        <title>Thousands of microbial genomes shed light on interconnected biogeochemical processes in an aquifer system.</title>
        <authorList>
            <person name="Anantharaman K."/>
            <person name="Brown C.T."/>
            <person name="Hug L.A."/>
            <person name="Sharon I."/>
            <person name="Castelle C.J."/>
            <person name="Probst A.J."/>
            <person name="Thomas B.C."/>
            <person name="Singh A."/>
            <person name="Wilkins M.J."/>
            <person name="Karaoz U."/>
            <person name="Brodie E.L."/>
            <person name="Williams K.H."/>
            <person name="Hubbard S.S."/>
            <person name="Banfield J.F."/>
        </authorList>
    </citation>
    <scope>NUCLEOTIDE SEQUENCE [LARGE SCALE GENOMIC DNA]</scope>
</reference>
<keyword evidence="6 7" id="KW-0051">Antiviral defense</keyword>
<dbReference type="GO" id="GO:0004521">
    <property type="term" value="F:RNA endonuclease activity"/>
    <property type="evidence" value="ECO:0007669"/>
    <property type="project" value="InterPro"/>
</dbReference>
<keyword evidence="4 7" id="KW-0378">Hydrolase</keyword>
<comment type="subunit">
    <text evidence="7">Homodimer, forms a heterotetramer with a Cas1 homodimer.</text>
</comment>
<dbReference type="NCBIfam" id="TIGR01573">
    <property type="entry name" value="cas2"/>
    <property type="match status" value="1"/>
</dbReference>
<comment type="function">
    <text evidence="7">CRISPR (clustered regularly interspaced short palindromic repeat), is an adaptive immune system that provides protection against mobile genetic elements (viruses, transposable elements and conjugative plasmids). CRISPR clusters contain sequences complementary to antecedent mobile elements and target invading nucleic acids. CRISPR clusters are transcribed and processed into CRISPR RNA (crRNA). Functions as a ssRNA-specific endoribonuclease. Involved in the integration of spacer DNA into the CRISPR cassette.</text>
</comment>
<evidence type="ECO:0000256" key="8">
    <source>
        <dbReference type="SAM" id="Phobius"/>
    </source>
</evidence>
<dbReference type="GO" id="GO:0051607">
    <property type="term" value="P:defense response to virus"/>
    <property type="evidence" value="ECO:0007669"/>
    <property type="project" value="UniProtKB-UniRule"/>
</dbReference>
<keyword evidence="8" id="KW-1133">Transmembrane helix</keyword>
<comment type="cofactor">
    <cofactor evidence="7">
        <name>Mg(2+)</name>
        <dbReference type="ChEBI" id="CHEBI:18420"/>
    </cofactor>
</comment>
<proteinExistence type="inferred from homology"/>
<dbReference type="Proteomes" id="UP000177958">
    <property type="component" value="Unassembled WGS sequence"/>
</dbReference>
<dbReference type="EMBL" id="MFKX01000008">
    <property type="protein sequence ID" value="OGG57877.1"/>
    <property type="molecule type" value="Genomic_DNA"/>
</dbReference>
<dbReference type="EC" id="3.1.-.-" evidence="7"/>
<sequence>MGSIEQKARKQRQKRNIQNAVLTAVGVAGVLAVAMIAPNIFKALPRVAGDKYRMGYRAKTTVGRLAQKGLVRFVQRSGIRYVEITDKGRRVLFLTEAKNIHQQKWRRWDKRFRLVMFDVPQYRRDTRDKLRAYMREYGFLRVQDSVWVYPYDCEELIALLKAELRVGKDVLYAIVESMENDGWIKRHFGLRA</sequence>